<dbReference type="InterPro" id="IPR036890">
    <property type="entry name" value="HATPase_C_sf"/>
</dbReference>
<dbReference type="GO" id="GO:0016301">
    <property type="term" value="F:kinase activity"/>
    <property type="evidence" value="ECO:0007669"/>
    <property type="project" value="UniProtKB-KW"/>
</dbReference>
<dbReference type="Proteomes" id="UP000583800">
    <property type="component" value="Unassembled WGS sequence"/>
</dbReference>
<dbReference type="RefSeq" id="WP_185084329.1">
    <property type="nucleotide sequence ID" value="NZ_JACHJB010000001.1"/>
</dbReference>
<dbReference type="SUPFAM" id="SSF55874">
    <property type="entry name" value="ATPase domain of HSP90 chaperone/DNA topoisomerase II/histidine kinase"/>
    <property type="match status" value="1"/>
</dbReference>
<comment type="caution">
    <text evidence="1">The sequence shown here is derived from an EMBL/GenBank/DDBJ whole genome shotgun (WGS) entry which is preliminary data.</text>
</comment>
<dbReference type="AlphaFoldDB" id="A0A7X0EWI2"/>
<proteinExistence type="predicted"/>
<protein>
    <submittedName>
        <fullName evidence="1">Signal transduction histidine kinase</fullName>
    </submittedName>
</protein>
<evidence type="ECO:0000313" key="1">
    <source>
        <dbReference type="EMBL" id="MBB6346578.1"/>
    </source>
</evidence>
<evidence type="ECO:0000313" key="2">
    <source>
        <dbReference type="Proteomes" id="UP000583800"/>
    </source>
</evidence>
<sequence length="70" mass="7518">MAVTIGHDGDCLEIEVTDTGGTRTARSRTGNGRVLIGLRERLALHGGVLETSRTTGGGYRLKARVPWRTP</sequence>
<dbReference type="EMBL" id="JACHJB010000001">
    <property type="protein sequence ID" value="MBB6346578.1"/>
    <property type="molecule type" value="Genomic_DNA"/>
</dbReference>
<organism evidence="1 2">
    <name type="scientific">Nonomuraea muscovyensis</name>
    <dbReference type="NCBI Taxonomy" id="1124761"/>
    <lineage>
        <taxon>Bacteria</taxon>
        <taxon>Bacillati</taxon>
        <taxon>Actinomycetota</taxon>
        <taxon>Actinomycetes</taxon>
        <taxon>Streptosporangiales</taxon>
        <taxon>Streptosporangiaceae</taxon>
        <taxon>Nonomuraea</taxon>
    </lineage>
</organism>
<keyword evidence="2" id="KW-1185">Reference proteome</keyword>
<keyword evidence="1" id="KW-0808">Transferase</keyword>
<reference evidence="1 2" key="1">
    <citation type="submission" date="2020-08" db="EMBL/GenBank/DDBJ databases">
        <title>Sequencing the genomes of 1000 actinobacteria strains.</title>
        <authorList>
            <person name="Klenk H.-P."/>
        </authorList>
    </citation>
    <scope>NUCLEOTIDE SEQUENCE [LARGE SCALE GENOMIC DNA]</scope>
    <source>
        <strain evidence="1 2">DSM 45913</strain>
    </source>
</reference>
<name>A0A7X0EWI2_9ACTN</name>
<dbReference type="Gene3D" id="3.30.565.10">
    <property type="entry name" value="Histidine kinase-like ATPase, C-terminal domain"/>
    <property type="match status" value="1"/>
</dbReference>
<accession>A0A7X0EWI2</accession>
<gene>
    <name evidence="1" type="ORF">FHU36_003087</name>
</gene>
<keyword evidence="1" id="KW-0418">Kinase</keyword>